<accession>A0A7C8L113</accession>
<dbReference type="Proteomes" id="UP000480246">
    <property type="component" value="Unassembled WGS sequence"/>
</dbReference>
<comment type="caution">
    <text evidence="2">The sequence shown here is derived from an EMBL/GenBank/DDBJ whole genome shotgun (WGS) entry which is preliminary data.</text>
</comment>
<proteinExistence type="predicted"/>
<organism evidence="2 3">
    <name type="scientific">Gracilibacillus oryzae</name>
    <dbReference type="NCBI Taxonomy" id="1672701"/>
    <lineage>
        <taxon>Bacteria</taxon>
        <taxon>Bacillati</taxon>
        <taxon>Bacillota</taxon>
        <taxon>Bacilli</taxon>
        <taxon>Bacillales</taxon>
        <taxon>Bacillaceae</taxon>
        <taxon>Gracilibacillus</taxon>
    </lineage>
</organism>
<dbReference type="EMBL" id="WEID01000005">
    <property type="protein sequence ID" value="KAB8139262.1"/>
    <property type="molecule type" value="Genomic_DNA"/>
</dbReference>
<feature type="domain" description="Dit-like phage tail protein N-terminal" evidence="1">
    <location>
        <begin position="11"/>
        <end position="119"/>
    </location>
</feature>
<reference evidence="2 3" key="1">
    <citation type="submission" date="2019-10" db="EMBL/GenBank/DDBJ databases">
        <title>Gracilibacillus sp. nov. isolated from rice seeds.</title>
        <authorList>
            <person name="He S."/>
        </authorList>
    </citation>
    <scope>NUCLEOTIDE SEQUENCE [LARGE SCALE GENOMIC DNA]</scope>
    <source>
        <strain evidence="2 3">TD8</strain>
    </source>
</reference>
<evidence type="ECO:0000313" key="2">
    <source>
        <dbReference type="EMBL" id="KAB8139262.1"/>
    </source>
</evidence>
<gene>
    <name evidence="2" type="ORF">F9U64_01160</name>
</gene>
<dbReference type="Pfam" id="PF21821">
    <property type="entry name" value="Dit_like"/>
    <property type="match status" value="1"/>
</dbReference>
<dbReference type="OrthoDB" id="2969869at2"/>
<sequence>MARLGNVSFFILSESHNYKNTITEHPVEDGNDIADHVGSTPTTFNISGMCTGQDAPSKYAQLLELFRKKEPVTYVGRGRINTVVIESFPSDRDADIANGFNFSLTLKQVRIVKTSTVDLLAPEVRAQVKDVGNAGRVQAS</sequence>
<evidence type="ECO:0000259" key="1">
    <source>
        <dbReference type="Pfam" id="PF21821"/>
    </source>
</evidence>
<dbReference type="InterPro" id="IPR048494">
    <property type="entry name" value="Dit-like_N"/>
</dbReference>
<evidence type="ECO:0000313" key="3">
    <source>
        <dbReference type="Proteomes" id="UP000480246"/>
    </source>
</evidence>
<keyword evidence="3" id="KW-1185">Reference proteome</keyword>
<name>A0A7C8L113_9BACI</name>
<dbReference type="AlphaFoldDB" id="A0A7C8L113"/>
<dbReference type="RefSeq" id="WP_153400939.1">
    <property type="nucleotide sequence ID" value="NZ_ML762424.1"/>
</dbReference>
<protein>
    <recommendedName>
        <fullName evidence="1">Dit-like phage tail protein N-terminal domain-containing protein</fullName>
    </recommendedName>
</protein>